<dbReference type="Proteomes" id="UP001464555">
    <property type="component" value="Unassembled WGS sequence"/>
</dbReference>
<organism evidence="1 2">
    <name type="scientific">Flavobacterium arundinis</name>
    <dbReference type="NCBI Taxonomy" id="3139143"/>
    <lineage>
        <taxon>Bacteria</taxon>
        <taxon>Pseudomonadati</taxon>
        <taxon>Bacteroidota</taxon>
        <taxon>Flavobacteriia</taxon>
        <taxon>Flavobacteriales</taxon>
        <taxon>Flavobacteriaceae</taxon>
        <taxon>Flavobacterium</taxon>
    </lineage>
</organism>
<evidence type="ECO:0000313" key="2">
    <source>
        <dbReference type="Proteomes" id="UP001464555"/>
    </source>
</evidence>
<accession>A0ABU9HWD3</accession>
<name>A0ABU9HWD3_9FLAO</name>
<comment type="caution">
    <text evidence="1">The sequence shown here is derived from an EMBL/GenBank/DDBJ whole genome shotgun (WGS) entry which is preliminary data.</text>
</comment>
<dbReference type="RefSeq" id="WP_341696150.1">
    <property type="nucleotide sequence ID" value="NZ_JBBYHR010000003.1"/>
</dbReference>
<sequence>MTVIIVAQKYQPFSPFDWKDEVIIKDKPIGNNVLEMKSSSK</sequence>
<gene>
    <name evidence="1" type="ORF">AAEO56_06120</name>
</gene>
<reference evidence="1 2" key="1">
    <citation type="submission" date="2024-04" db="EMBL/GenBank/DDBJ databases">
        <title>Flavobacterium sp. DGU11 16S ribosomal RNA gene Genome sequencing and assembly.</title>
        <authorList>
            <person name="Park S."/>
        </authorList>
    </citation>
    <scope>NUCLEOTIDE SEQUENCE [LARGE SCALE GENOMIC DNA]</scope>
    <source>
        <strain evidence="1 2">DGU11</strain>
    </source>
</reference>
<keyword evidence="2" id="KW-1185">Reference proteome</keyword>
<evidence type="ECO:0000313" key="1">
    <source>
        <dbReference type="EMBL" id="MEL1243832.1"/>
    </source>
</evidence>
<dbReference type="EMBL" id="JBBYHR010000003">
    <property type="protein sequence ID" value="MEL1243832.1"/>
    <property type="molecule type" value="Genomic_DNA"/>
</dbReference>
<proteinExistence type="predicted"/>
<protein>
    <submittedName>
        <fullName evidence="1">Uncharacterized protein</fullName>
    </submittedName>
</protein>